<feature type="region of interest" description="Disordered" evidence="1">
    <location>
        <begin position="273"/>
        <end position="317"/>
    </location>
</feature>
<feature type="compositionally biased region" description="Polar residues" evidence="1">
    <location>
        <begin position="299"/>
        <end position="317"/>
    </location>
</feature>
<dbReference type="InterPro" id="IPR031567">
    <property type="entry name" value="CRIM_dom"/>
</dbReference>
<dbReference type="EMBL" id="JACAZE010000016">
    <property type="protein sequence ID" value="KAF7296668.1"/>
    <property type="molecule type" value="Genomic_DNA"/>
</dbReference>
<dbReference type="Pfam" id="PF16978">
    <property type="entry name" value="CRIM"/>
    <property type="match status" value="1"/>
</dbReference>
<dbReference type="AlphaFoldDB" id="A0A8H6SC20"/>
<organism evidence="3 4">
    <name type="scientific">Mycena chlorophos</name>
    <name type="common">Agaric fungus</name>
    <name type="synonym">Agaricus chlorophos</name>
    <dbReference type="NCBI Taxonomy" id="658473"/>
    <lineage>
        <taxon>Eukaryota</taxon>
        <taxon>Fungi</taxon>
        <taxon>Dikarya</taxon>
        <taxon>Basidiomycota</taxon>
        <taxon>Agaricomycotina</taxon>
        <taxon>Agaricomycetes</taxon>
        <taxon>Agaricomycetidae</taxon>
        <taxon>Agaricales</taxon>
        <taxon>Marasmiineae</taxon>
        <taxon>Mycenaceae</taxon>
        <taxon>Mycena</taxon>
    </lineage>
</organism>
<dbReference type="OrthoDB" id="2977013at2759"/>
<accession>A0A8H6SC20</accession>
<gene>
    <name evidence="3" type="ORF">HMN09_01075600</name>
</gene>
<evidence type="ECO:0000313" key="4">
    <source>
        <dbReference type="Proteomes" id="UP000613580"/>
    </source>
</evidence>
<reference evidence="3" key="1">
    <citation type="submission" date="2020-05" db="EMBL/GenBank/DDBJ databases">
        <title>Mycena genomes resolve the evolution of fungal bioluminescence.</title>
        <authorList>
            <person name="Tsai I.J."/>
        </authorList>
    </citation>
    <scope>NUCLEOTIDE SEQUENCE</scope>
    <source>
        <strain evidence="3">110903Hualien_Pintung</strain>
    </source>
</reference>
<protein>
    <submittedName>
        <fullName evidence="3">CRIM domain-containing protein</fullName>
    </submittedName>
</protein>
<feature type="region of interest" description="Disordered" evidence="1">
    <location>
        <begin position="1"/>
        <end position="53"/>
    </location>
</feature>
<evidence type="ECO:0000259" key="2">
    <source>
        <dbReference type="Pfam" id="PF16978"/>
    </source>
</evidence>
<name>A0A8H6SC20_MYCCL</name>
<sequence length="317" mass="34915">MPSQTGSESRLAPALHATRVSRTSIDSRWPDSEPTVCNSGPTSNPTRLQRHRAERRHTVPAPLFSFDIPSNPLYAAMGLETVLEQLPSEDDTNVAHSLLSFSPRPVRALQRHDSALAAAFQIEHACLRPNPFIEAVAAGGEATGPLHIRVCFPHAKSPVAQVMTLGVPLESSVEDVIARALSAYWTQGWLPALDEGHRASRNLNTREWIVLVPGHSGIVEKRIARSKISDYKKFSLFTIVRKPTTQAEKHKIEKQISKFDLLCAPSVIVPHQQQSSHWHSSHAGHERNRSLPSRIHSGVRSSVSPINSESLTSGRLP</sequence>
<feature type="domain" description="CRIM" evidence="2">
    <location>
        <begin position="114"/>
        <end position="210"/>
    </location>
</feature>
<evidence type="ECO:0000256" key="1">
    <source>
        <dbReference type="SAM" id="MobiDB-lite"/>
    </source>
</evidence>
<dbReference type="Proteomes" id="UP000613580">
    <property type="component" value="Unassembled WGS sequence"/>
</dbReference>
<proteinExistence type="predicted"/>
<evidence type="ECO:0000313" key="3">
    <source>
        <dbReference type="EMBL" id="KAF7296668.1"/>
    </source>
</evidence>
<comment type="caution">
    <text evidence="3">The sequence shown here is derived from an EMBL/GenBank/DDBJ whole genome shotgun (WGS) entry which is preliminary data.</text>
</comment>
<feature type="compositionally biased region" description="Polar residues" evidence="1">
    <location>
        <begin position="35"/>
        <end position="47"/>
    </location>
</feature>
<keyword evidence="4" id="KW-1185">Reference proteome</keyword>